<dbReference type="PANTHER" id="PTHR36074">
    <property type="entry name" value="ISOPENTENYL-DIPHOSPHATE DELTA-ISOMERASE"/>
    <property type="match status" value="1"/>
</dbReference>
<dbReference type="PANTHER" id="PTHR36074:SF1">
    <property type="entry name" value="ISOPENTENYL-DIPHOSPHATE DELTA-ISOMERASE"/>
    <property type="match status" value="1"/>
</dbReference>
<dbReference type="Proteomes" id="UP001054889">
    <property type="component" value="Unassembled WGS sequence"/>
</dbReference>
<reference evidence="2" key="1">
    <citation type="journal article" date="2018" name="DNA Res.">
        <title>Multiple hybrid de novo genome assembly of finger millet, an orphan allotetraploid crop.</title>
        <authorList>
            <person name="Hatakeyama M."/>
            <person name="Aluri S."/>
            <person name="Balachadran M.T."/>
            <person name="Sivarajan S.R."/>
            <person name="Patrignani A."/>
            <person name="Gruter S."/>
            <person name="Poveda L."/>
            <person name="Shimizu-Inatsugi R."/>
            <person name="Baeten J."/>
            <person name="Francoijs K.J."/>
            <person name="Nataraja K.N."/>
            <person name="Reddy Y.A.N."/>
            <person name="Phadnis S."/>
            <person name="Ravikumar R.L."/>
            <person name="Schlapbach R."/>
            <person name="Sreeman S.M."/>
            <person name="Shimizu K.K."/>
        </authorList>
    </citation>
    <scope>NUCLEOTIDE SEQUENCE</scope>
</reference>
<evidence type="ECO:0000313" key="2">
    <source>
        <dbReference type="EMBL" id="GJN34913.1"/>
    </source>
</evidence>
<protein>
    <submittedName>
        <fullName evidence="2">Uncharacterized protein</fullName>
    </submittedName>
</protein>
<reference evidence="2" key="2">
    <citation type="submission" date="2021-12" db="EMBL/GenBank/DDBJ databases">
        <title>Resequencing data analysis of finger millet.</title>
        <authorList>
            <person name="Hatakeyama M."/>
            <person name="Aluri S."/>
            <person name="Balachadran M.T."/>
            <person name="Sivarajan S.R."/>
            <person name="Poveda L."/>
            <person name="Shimizu-Inatsugi R."/>
            <person name="Schlapbach R."/>
            <person name="Sreeman S.M."/>
            <person name="Shimizu K.K."/>
        </authorList>
    </citation>
    <scope>NUCLEOTIDE SEQUENCE</scope>
</reference>
<evidence type="ECO:0000256" key="1">
    <source>
        <dbReference type="SAM" id="MobiDB-lite"/>
    </source>
</evidence>
<organism evidence="2 3">
    <name type="scientific">Eleusine coracana subsp. coracana</name>
    <dbReference type="NCBI Taxonomy" id="191504"/>
    <lineage>
        <taxon>Eukaryota</taxon>
        <taxon>Viridiplantae</taxon>
        <taxon>Streptophyta</taxon>
        <taxon>Embryophyta</taxon>
        <taxon>Tracheophyta</taxon>
        <taxon>Spermatophyta</taxon>
        <taxon>Magnoliopsida</taxon>
        <taxon>Liliopsida</taxon>
        <taxon>Poales</taxon>
        <taxon>Poaceae</taxon>
        <taxon>PACMAD clade</taxon>
        <taxon>Chloridoideae</taxon>
        <taxon>Cynodonteae</taxon>
        <taxon>Eleusininae</taxon>
        <taxon>Eleusine</taxon>
    </lineage>
</organism>
<feature type="compositionally biased region" description="Acidic residues" evidence="1">
    <location>
        <begin position="162"/>
        <end position="172"/>
    </location>
</feature>
<gene>
    <name evidence="2" type="primary">gb23622</name>
    <name evidence="2" type="ORF">PR202_gb23622</name>
</gene>
<evidence type="ECO:0000313" key="3">
    <source>
        <dbReference type="Proteomes" id="UP001054889"/>
    </source>
</evidence>
<keyword evidence="3" id="KW-1185">Reference proteome</keyword>
<dbReference type="AlphaFoldDB" id="A0AAV5FJL3"/>
<feature type="region of interest" description="Disordered" evidence="1">
    <location>
        <begin position="161"/>
        <end position="183"/>
    </location>
</feature>
<comment type="caution">
    <text evidence="2">The sequence shown here is derived from an EMBL/GenBank/DDBJ whole genome shotgun (WGS) entry which is preliminary data.</text>
</comment>
<dbReference type="EMBL" id="BQKI01000086">
    <property type="protein sequence ID" value="GJN34913.1"/>
    <property type="molecule type" value="Genomic_DNA"/>
</dbReference>
<proteinExistence type="predicted"/>
<name>A0AAV5FJL3_ELECO</name>
<sequence>MAVGLGLLIDLVSRGGTSSGAAQSYGKLSAAAAAAAAAALSATGVPLSARHLFGISKLCFCLRFVFANLSSFFWSFPGLTIAHCDAGATAGWNGSPDLINDLNNKIHDSIRSARKEDFEFQAKEYPSELKPLFSAFGLKNFSVLTLRSFLLYYLPLIQPQPDNDDDEDDNDLLQDNPEEKPVDLITPFQNSAYLVPS</sequence>
<accession>A0AAV5FJL3</accession>